<dbReference type="RefSeq" id="WP_156424906.1">
    <property type="nucleotide sequence ID" value="NZ_KQ954245.1"/>
</dbReference>
<feature type="region of interest" description="Disordered" evidence="1">
    <location>
        <begin position="38"/>
        <end position="115"/>
    </location>
</feature>
<dbReference type="AlphaFoldDB" id="A0A124JUG1"/>
<dbReference type="STRING" id="1117702.AQZ52_11015"/>
<reference evidence="2 3" key="1">
    <citation type="submission" date="2015-10" db="EMBL/GenBank/DDBJ databases">
        <title>Draft genome sequence of Novosphingobium fuchskuhlense DSM 25065 isolated from a surface water sample of the southwest basin of Lake Grosse Fuchskuhle.</title>
        <authorList>
            <person name="Ruckert C."/>
            <person name="Winkler A."/>
            <person name="Glaeser J."/>
            <person name="Grossart H.-P."/>
            <person name="Kalinowski J."/>
            <person name="Glaeser S."/>
        </authorList>
    </citation>
    <scope>NUCLEOTIDE SEQUENCE [LARGE SCALE GENOMIC DNA]</scope>
    <source>
        <strain evidence="2 3">FNE08-7</strain>
    </source>
</reference>
<comment type="caution">
    <text evidence="2">The sequence shown here is derived from an EMBL/GenBank/DDBJ whole genome shotgun (WGS) entry which is preliminary data.</text>
</comment>
<dbReference type="OrthoDB" id="7510727at2"/>
<organism evidence="2 3">
    <name type="scientific">Novosphingobium fuchskuhlense</name>
    <dbReference type="NCBI Taxonomy" id="1117702"/>
    <lineage>
        <taxon>Bacteria</taxon>
        <taxon>Pseudomonadati</taxon>
        <taxon>Pseudomonadota</taxon>
        <taxon>Alphaproteobacteria</taxon>
        <taxon>Sphingomonadales</taxon>
        <taxon>Sphingomonadaceae</taxon>
        <taxon>Novosphingobium</taxon>
    </lineage>
</organism>
<feature type="compositionally biased region" description="Low complexity" evidence="1">
    <location>
        <begin position="79"/>
        <end position="97"/>
    </location>
</feature>
<name>A0A124JUG1_9SPHN</name>
<protein>
    <submittedName>
        <fullName evidence="2">Uncharacterized protein</fullName>
    </submittedName>
</protein>
<evidence type="ECO:0000256" key="1">
    <source>
        <dbReference type="SAM" id="MobiDB-lite"/>
    </source>
</evidence>
<accession>A0A124JUG1</accession>
<dbReference type="EMBL" id="LLZS01000007">
    <property type="protein sequence ID" value="KUR71193.1"/>
    <property type="molecule type" value="Genomic_DNA"/>
</dbReference>
<gene>
    <name evidence="2" type="ORF">AQZ52_11015</name>
</gene>
<keyword evidence="3" id="KW-1185">Reference proteome</keyword>
<evidence type="ECO:0000313" key="3">
    <source>
        <dbReference type="Proteomes" id="UP000058012"/>
    </source>
</evidence>
<evidence type="ECO:0000313" key="2">
    <source>
        <dbReference type="EMBL" id="KUR71193.1"/>
    </source>
</evidence>
<proteinExistence type="predicted"/>
<dbReference type="Proteomes" id="UP000058012">
    <property type="component" value="Unassembled WGS sequence"/>
</dbReference>
<sequence>MTTSELMKAMADAGAPFDAILIAVRAIEERDAAIEATRAAARERKRRQRANTRDMDGTVTGQSRDMDGTVTATPALSRPPNENNSNPPTHTHPETSPCASALARKAPAGGEFPKPDWADGSVWADFLKNRRAKRLPNTATAYRGFLADIAKLATGEWPPGRLLEHAVMKGWGAIYAPDELKGTANGKDIRTGGGTAAKPALVDIGRQVAAELEARGTGTFGRH</sequence>